<reference evidence="2 4" key="1">
    <citation type="journal article" date="2014" name="BMC Genomics">
        <title>Genome sequence of Anopheles sinensis provides insight into genetics basis of mosquito competence for malaria parasites.</title>
        <authorList>
            <person name="Zhou D."/>
            <person name="Zhang D."/>
            <person name="Ding G."/>
            <person name="Shi L."/>
            <person name="Hou Q."/>
            <person name="Ye Y."/>
            <person name="Xu Y."/>
            <person name="Zhou H."/>
            <person name="Xiong C."/>
            <person name="Li S."/>
            <person name="Yu J."/>
            <person name="Hong S."/>
            <person name="Yu X."/>
            <person name="Zou P."/>
            <person name="Chen C."/>
            <person name="Chang X."/>
            <person name="Wang W."/>
            <person name="Lv Y."/>
            <person name="Sun Y."/>
            <person name="Ma L."/>
            <person name="Shen B."/>
            <person name="Zhu C."/>
        </authorList>
    </citation>
    <scope>NUCLEOTIDE SEQUENCE [LARGE SCALE GENOMIC DNA]</scope>
</reference>
<evidence type="ECO:0000313" key="4">
    <source>
        <dbReference type="Proteomes" id="UP000030765"/>
    </source>
</evidence>
<dbReference type="Proteomes" id="UP000030765">
    <property type="component" value="Unassembled WGS sequence"/>
</dbReference>
<proteinExistence type="predicted"/>
<evidence type="ECO:0000313" key="3">
    <source>
        <dbReference type="EnsemblMetazoa" id="ASIC003295-PA"/>
    </source>
</evidence>
<keyword evidence="4" id="KW-1185">Reference proteome</keyword>
<reference evidence="3" key="2">
    <citation type="submission" date="2020-05" db="UniProtKB">
        <authorList>
            <consortium name="EnsemblMetazoa"/>
        </authorList>
    </citation>
    <scope>IDENTIFICATION</scope>
</reference>
<sequence>MASPKEAGGPLEAFSSPGQTDKIARGHPAAPGVDYELVSALPPVQLRACAVRRDIHYNISFQLPGALSVAVLSLRFEH</sequence>
<dbReference type="VEuPathDB" id="VectorBase:ASIC003295"/>
<organism evidence="2">
    <name type="scientific">Anopheles sinensis</name>
    <name type="common">Mosquito</name>
    <dbReference type="NCBI Taxonomy" id="74873"/>
    <lineage>
        <taxon>Eukaryota</taxon>
        <taxon>Metazoa</taxon>
        <taxon>Ecdysozoa</taxon>
        <taxon>Arthropoda</taxon>
        <taxon>Hexapoda</taxon>
        <taxon>Insecta</taxon>
        <taxon>Pterygota</taxon>
        <taxon>Neoptera</taxon>
        <taxon>Endopterygota</taxon>
        <taxon>Diptera</taxon>
        <taxon>Nematocera</taxon>
        <taxon>Culicoidea</taxon>
        <taxon>Culicidae</taxon>
        <taxon>Anophelinae</taxon>
        <taxon>Anopheles</taxon>
    </lineage>
</organism>
<dbReference type="EMBL" id="ATLV01012048">
    <property type="status" value="NOT_ANNOTATED_CDS"/>
    <property type="molecule type" value="Genomic_DNA"/>
</dbReference>
<evidence type="ECO:0000256" key="1">
    <source>
        <dbReference type="SAM" id="MobiDB-lite"/>
    </source>
</evidence>
<dbReference type="EMBL" id="KE524753">
    <property type="protein sequence ID" value="KFB36204.1"/>
    <property type="molecule type" value="Genomic_DNA"/>
</dbReference>
<gene>
    <name evidence="2" type="ORF">ZHAS_00003295</name>
</gene>
<dbReference type="AlphaFoldDB" id="A0A084VE10"/>
<feature type="region of interest" description="Disordered" evidence="1">
    <location>
        <begin position="1"/>
        <end position="28"/>
    </location>
</feature>
<evidence type="ECO:0000313" key="2">
    <source>
        <dbReference type="EMBL" id="KFB36204.1"/>
    </source>
</evidence>
<protein>
    <submittedName>
        <fullName evidence="2 3">Nucleoside-diphosphate sugar epimerase</fullName>
    </submittedName>
</protein>
<accession>A0A084VE10</accession>
<name>A0A084VE10_ANOSI</name>
<dbReference type="EnsemblMetazoa" id="ASIC003295-RA">
    <property type="protein sequence ID" value="ASIC003295-PA"/>
    <property type="gene ID" value="ASIC003295"/>
</dbReference>